<sequence>MPPKENPERACEECIHFFACSRQCGEPMAQSSATGCECYETVKSIAAASLIEQMNAESVVLPDGQVSAIESLLKEIEWKDMVISLAQRKQADAEADRDALLGKWISVDEKLPELGTRVIATDGVFVGEAIFARDSRWSGYGGGILRDCIGSVVTHWMPLPPVPKEDAK</sequence>
<dbReference type="EMBL" id="BK032817">
    <property type="protein sequence ID" value="DAF61772.1"/>
    <property type="molecule type" value="Genomic_DNA"/>
</dbReference>
<protein>
    <recommendedName>
        <fullName evidence="1">DUF551 domain-containing protein</fullName>
    </recommendedName>
</protein>
<evidence type="ECO:0000259" key="1">
    <source>
        <dbReference type="Pfam" id="PF04448"/>
    </source>
</evidence>
<accession>A0A8S5TEP5</accession>
<dbReference type="InterPro" id="IPR007539">
    <property type="entry name" value="DUF551"/>
</dbReference>
<proteinExistence type="predicted"/>
<reference evidence="2" key="1">
    <citation type="journal article" date="2021" name="Proc. Natl. Acad. Sci. U.S.A.">
        <title>A Catalog of Tens of Thousands of Viruses from Human Metagenomes Reveals Hidden Associations with Chronic Diseases.</title>
        <authorList>
            <person name="Tisza M.J."/>
            <person name="Buck C.B."/>
        </authorList>
    </citation>
    <scope>NUCLEOTIDE SEQUENCE</scope>
    <source>
        <strain evidence="2">CtbgC51</strain>
    </source>
</reference>
<feature type="domain" description="DUF551" evidence="1">
    <location>
        <begin position="103"/>
        <end position="163"/>
    </location>
</feature>
<organism evidence="2">
    <name type="scientific">Siphoviridae sp. ctbgC51</name>
    <dbReference type="NCBI Taxonomy" id="2827901"/>
    <lineage>
        <taxon>Viruses</taxon>
        <taxon>Duplodnaviria</taxon>
        <taxon>Heunggongvirae</taxon>
        <taxon>Uroviricota</taxon>
        <taxon>Caudoviricetes</taxon>
    </lineage>
</organism>
<evidence type="ECO:0000313" key="2">
    <source>
        <dbReference type="EMBL" id="DAF61772.1"/>
    </source>
</evidence>
<name>A0A8S5TEP5_9CAUD</name>
<dbReference type="Pfam" id="PF04448">
    <property type="entry name" value="DUF551"/>
    <property type="match status" value="1"/>
</dbReference>